<name>A0A4Y2ALU8_ARAVE</name>
<evidence type="ECO:0000313" key="2">
    <source>
        <dbReference type="Proteomes" id="UP000499080"/>
    </source>
</evidence>
<proteinExistence type="predicted"/>
<protein>
    <submittedName>
        <fullName evidence="1">Uncharacterized protein</fullName>
    </submittedName>
</protein>
<evidence type="ECO:0000313" key="1">
    <source>
        <dbReference type="EMBL" id="GBL80226.1"/>
    </source>
</evidence>
<reference evidence="1 2" key="1">
    <citation type="journal article" date="2019" name="Sci. Rep.">
        <title>Orb-weaving spider Araneus ventricosus genome elucidates the spidroin gene catalogue.</title>
        <authorList>
            <person name="Kono N."/>
            <person name="Nakamura H."/>
            <person name="Ohtoshi R."/>
            <person name="Moran D.A.P."/>
            <person name="Shinohara A."/>
            <person name="Yoshida Y."/>
            <person name="Fujiwara M."/>
            <person name="Mori M."/>
            <person name="Tomita M."/>
            <person name="Arakawa K."/>
        </authorList>
    </citation>
    <scope>NUCLEOTIDE SEQUENCE [LARGE SCALE GENOMIC DNA]</scope>
</reference>
<comment type="caution">
    <text evidence="1">The sequence shown here is derived from an EMBL/GenBank/DDBJ whole genome shotgun (WGS) entry which is preliminary data.</text>
</comment>
<dbReference type="AlphaFoldDB" id="A0A4Y2ALU8"/>
<sequence length="101" mass="11573">MLPFTNREKADMSILSTELQVEMAQRLNDCTESGFPTAKHLSAYTDSCVRRDPFSLSCRMQVVHGLVVEEVILSMVADQQVQVHEQWLGNCMYHTPRHGEY</sequence>
<keyword evidence="2" id="KW-1185">Reference proteome</keyword>
<accession>A0A4Y2ALU8</accession>
<gene>
    <name evidence="1" type="ORF">AVEN_29197_1</name>
</gene>
<dbReference type="EMBL" id="BGPR01000020">
    <property type="protein sequence ID" value="GBL80226.1"/>
    <property type="molecule type" value="Genomic_DNA"/>
</dbReference>
<dbReference type="Proteomes" id="UP000499080">
    <property type="component" value="Unassembled WGS sequence"/>
</dbReference>
<organism evidence="1 2">
    <name type="scientific">Araneus ventricosus</name>
    <name type="common">Orbweaver spider</name>
    <name type="synonym">Epeira ventricosa</name>
    <dbReference type="NCBI Taxonomy" id="182803"/>
    <lineage>
        <taxon>Eukaryota</taxon>
        <taxon>Metazoa</taxon>
        <taxon>Ecdysozoa</taxon>
        <taxon>Arthropoda</taxon>
        <taxon>Chelicerata</taxon>
        <taxon>Arachnida</taxon>
        <taxon>Araneae</taxon>
        <taxon>Araneomorphae</taxon>
        <taxon>Entelegynae</taxon>
        <taxon>Araneoidea</taxon>
        <taxon>Araneidae</taxon>
        <taxon>Araneus</taxon>
    </lineage>
</organism>